<feature type="compositionally biased region" description="Acidic residues" evidence="12">
    <location>
        <begin position="640"/>
        <end position="651"/>
    </location>
</feature>
<keyword evidence="4 9" id="KW-0597">Phosphoprotein</keyword>
<keyword evidence="6 9" id="KW-0067">ATP-binding</keyword>
<dbReference type="GO" id="GO:0051082">
    <property type="term" value="F:unfolded protein binding"/>
    <property type="evidence" value="ECO:0007669"/>
    <property type="project" value="InterPro"/>
</dbReference>
<evidence type="ECO:0000256" key="3">
    <source>
        <dbReference type="ARBA" id="ARBA00014415"/>
    </source>
</evidence>
<evidence type="ECO:0000256" key="2">
    <source>
        <dbReference type="ARBA" id="ARBA00007381"/>
    </source>
</evidence>
<keyword evidence="8 9" id="KW-0143">Chaperone</keyword>
<dbReference type="SUPFAM" id="SSF100934">
    <property type="entry name" value="Heat shock protein 70kD (HSP70), C-terminal subdomain"/>
    <property type="match status" value="1"/>
</dbReference>
<evidence type="ECO:0000256" key="7">
    <source>
        <dbReference type="ARBA" id="ARBA00023016"/>
    </source>
</evidence>
<feature type="coiled-coil region" evidence="11">
    <location>
        <begin position="249"/>
        <end position="276"/>
    </location>
</feature>
<dbReference type="FunFam" id="3.30.420.40:FF:000020">
    <property type="entry name" value="Chaperone protein HscA homolog"/>
    <property type="match status" value="1"/>
</dbReference>
<organism evidence="13 14">
    <name type="scientific">Hymenobacter sediminicola</name>
    <dbReference type="NCBI Taxonomy" id="2761579"/>
    <lineage>
        <taxon>Bacteria</taxon>
        <taxon>Pseudomonadati</taxon>
        <taxon>Bacteroidota</taxon>
        <taxon>Cytophagia</taxon>
        <taxon>Cytophagales</taxon>
        <taxon>Hymenobacteraceae</taxon>
        <taxon>Hymenobacter</taxon>
    </lineage>
</organism>
<dbReference type="GO" id="GO:0005737">
    <property type="term" value="C:cytoplasm"/>
    <property type="evidence" value="ECO:0007669"/>
    <property type="project" value="UniProtKB-ARBA"/>
</dbReference>
<dbReference type="InterPro" id="IPR012725">
    <property type="entry name" value="Chaperone_DnaK"/>
</dbReference>
<dbReference type="InterPro" id="IPR029048">
    <property type="entry name" value="HSP70_C_sf"/>
</dbReference>
<dbReference type="RefSeq" id="WP_185887215.1">
    <property type="nucleotide sequence ID" value="NZ_CP060202.1"/>
</dbReference>
<dbReference type="FunFam" id="3.30.420.40:FF:000004">
    <property type="entry name" value="Molecular chaperone DnaK"/>
    <property type="match status" value="1"/>
</dbReference>
<comment type="function">
    <text evidence="1 9">Acts as a chaperone.</text>
</comment>
<dbReference type="Proteomes" id="UP000515489">
    <property type="component" value="Chromosome"/>
</dbReference>
<evidence type="ECO:0000256" key="4">
    <source>
        <dbReference type="ARBA" id="ARBA00022553"/>
    </source>
</evidence>
<proteinExistence type="evidence at transcript level"/>
<evidence type="ECO:0000256" key="8">
    <source>
        <dbReference type="ARBA" id="ARBA00023186"/>
    </source>
</evidence>
<dbReference type="EMBL" id="CP060202">
    <property type="protein sequence ID" value="QNH61285.1"/>
    <property type="molecule type" value="Genomic_DNA"/>
</dbReference>
<gene>
    <name evidence="9 13" type="primary">dnaK</name>
    <name evidence="13" type="ORF">H4317_14095</name>
</gene>
<reference evidence="13 14" key="1">
    <citation type="submission" date="2020-08" db="EMBL/GenBank/DDBJ databases">
        <title>Hymenobacter sp. S2-20-2 genome sequencing.</title>
        <authorList>
            <person name="Jin L."/>
        </authorList>
    </citation>
    <scope>NUCLEOTIDE SEQUENCE [LARGE SCALE GENOMIC DNA]</scope>
    <source>
        <strain evidence="13 14">S2-20-2</strain>
    </source>
</reference>
<dbReference type="FunFam" id="3.90.640.10:FF:000003">
    <property type="entry name" value="Molecular chaperone DnaK"/>
    <property type="match status" value="1"/>
</dbReference>
<dbReference type="FunFam" id="1.20.1270.10:FF:000001">
    <property type="entry name" value="Molecular chaperone DnaK"/>
    <property type="match status" value="1"/>
</dbReference>
<dbReference type="Gene3D" id="2.60.34.10">
    <property type="entry name" value="Substrate Binding Domain Of DNAk, Chain A, domain 1"/>
    <property type="match status" value="1"/>
</dbReference>
<dbReference type="GO" id="GO:0140662">
    <property type="term" value="F:ATP-dependent protein folding chaperone"/>
    <property type="evidence" value="ECO:0007669"/>
    <property type="project" value="InterPro"/>
</dbReference>
<dbReference type="PROSITE" id="PS00329">
    <property type="entry name" value="HSP70_2"/>
    <property type="match status" value="1"/>
</dbReference>
<feature type="modified residue" description="Phosphothreonine; by autocatalysis" evidence="9">
    <location>
        <position position="199"/>
    </location>
</feature>
<dbReference type="Pfam" id="PF00012">
    <property type="entry name" value="HSP70"/>
    <property type="match status" value="1"/>
</dbReference>
<dbReference type="PROSITE" id="PS01036">
    <property type="entry name" value="HSP70_3"/>
    <property type="match status" value="1"/>
</dbReference>
<dbReference type="InterPro" id="IPR018181">
    <property type="entry name" value="Heat_shock_70_CS"/>
</dbReference>
<dbReference type="InterPro" id="IPR029047">
    <property type="entry name" value="HSP70_peptide-bd_sf"/>
</dbReference>
<evidence type="ECO:0000256" key="10">
    <source>
        <dbReference type="RuleBase" id="RU003322"/>
    </source>
</evidence>
<protein>
    <recommendedName>
        <fullName evidence="3 9">Chaperone protein DnaK</fullName>
    </recommendedName>
    <alternativeName>
        <fullName evidence="9">HSP70</fullName>
    </alternativeName>
    <alternativeName>
        <fullName evidence="9">Heat shock 70 kDa protein</fullName>
    </alternativeName>
    <alternativeName>
        <fullName evidence="9">Heat shock protein 70</fullName>
    </alternativeName>
</protein>
<dbReference type="HAMAP" id="MF_00332">
    <property type="entry name" value="DnaK"/>
    <property type="match status" value="1"/>
</dbReference>
<comment type="induction">
    <text evidence="9">By stress conditions e.g. heat shock.</text>
</comment>
<keyword evidence="11" id="KW-0175">Coiled coil</keyword>
<evidence type="ECO:0000256" key="6">
    <source>
        <dbReference type="ARBA" id="ARBA00022840"/>
    </source>
</evidence>
<name>A0A7G7W4J2_9BACT</name>
<evidence type="ECO:0000256" key="9">
    <source>
        <dbReference type="HAMAP-Rule" id="MF_00332"/>
    </source>
</evidence>
<evidence type="ECO:0000256" key="1">
    <source>
        <dbReference type="ARBA" id="ARBA00002290"/>
    </source>
</evidence>
<dbReference type="Gene3D" id="1.20.1270.10">
    <property type="match status" value="1"/>
</dbReference>
<keyword evidence="5 9" id="KW-0547">Nucleotide-binding</keyword>
<dbReference type="SUPFAM" id="SSF100920">
    <property type="entry name" value="Heat shock protein 70kD (HSP70), peptide-binding domain"/>
    <property type="match status" value="1"/>
</dbReference>
<comment type="similarity">
    <text evidence="2 9 10">Belongs to the heat shock protein 70 family.</text>
</comment>
<evidence type="ECO:0000313" key="13">
    <source>
        <dbReference type="EMBL" id="QNH61285.1"/>
    </source>
</evidence>
<dbReference type="AlphaFoldDB" id="A0A7G7W4J2"/>
<dbReference type="NCBIfam" id="NF001413">
    <property type="entry name" value="PRK00290.1"/>
    <property type="match status" value="1"/>
</dbReference>
<dbReference type="InterPro" id="IPR043129">
    <property type="entry name" value="ATPase_NBD"/>
</dbReference>
<dbReference type="PANTHER" id="PTHR19375">
    <property type="entry name" value="HEAT SHOCK PROTEIN 70KDA"/>
    <property type="match status" value="1"/>
</dbReference>
<keyword evidence="14" id="KW-1185">Reference proteome</keyword>
<dbReference type="PRINTS" id="PR00301">
    <property type="entry name" value="HEATSHOCK70"/>
</dbReference>
<keyword evidence="7 9" id="KW-0346">Stress response</keyword>
<dbReference type="PROSITE" id="PS00297">
    <property type="entry name" value="HSP70_1"/>
    <property type="match status" value="1"/>
</dbReference>
<dbReference type="GO" id="GO:0005524">
    <property type="term" value="F:ATP binding"/>
    <property type="evidence" value="ECO:0007669"/>
    <property type="project" value="UniProtKB-UniRule"/>
</dbReference>
<dbReference type="InterPro" id="IPR013126">
    <property type="entry name" value="Hsp_70_fam"/>
</dbReference>
<dbReference type="NCBIfam" id="NF003520">
    <property type="entry name" value="PRK05183.1"/>
    <property type="match status" value="1"/>
</dbReference>
<dbReference type="SUPFAM" id="SSF53067">
    <property type="entry name" value="Actin-like ATPase domain"/>
    <property type="match status" value="2"/>
</dbReference>
<dbReference type="Gene3D" id="3.30.420.40">
    <property type="match status" value="2"/>
</dbReference>
<evidence type="ECO:0000256" key="11">
    <source>
        <dbReference type="SAM" id="Coils"/>
    </source>
</evidence>
<dbReference type="CDD" id="cd10234">
    <property type="entry name" value="ASKHA_NBD_HSP70_DnaK-like"/>
    <property type="match status" value="1"/>
</dbReference>
<dbReference type="FunFam" id="2.60.34.10:FF:000014">
    <property type="entry name" value="Chaperone protein DnaK HSP70"/>
    <property type="match status" value="1"/>
</dbReference>
<accession>A0A7G7W4J2</accession>
<dbReference type="KEGG" id="hsk:H4317_14095"/>
<sequence>MGKIIGIDLGTTNSCVAVMEGNEPVVIPNSEGRRTTPSIVAFLDNGKGERKVGDPAKRQAITNPTNTLQSIKRFMGRGFGEVTEEAKNVSYQLVRGANNTVAVQIGDRQYTPQEISAMVLQKMKQTAEDYLGQPVTEAVITVPAYFNDAQRQATKEAGAIAGLDVKRIINEPTAAALAYGLDKKHKDQKIAVYDLGGGTFDISILELGDGVFEVLSTNGDTHLGGDDFDQVIINFLAETFASENEGLDLRKDAMALQRLKEAAEKAKVELSSSTETEINLPYVTATASGPKHLVVKLSRAKFEQLADNLVRRSMEPCKKALQDAGLSTSDIDEVILVGGSTRIPRIQEEVEKFFGKKPSKGVNPDEVVAVGAAIQGGVLTGEVKDVLLLDVTPLSLGIETMGGVMTKLIESNTTIPTKKSETFSTASDNQPSVEIHVLQGERPLASQNRTIGRFHLDSIPPAPRGVPQIEVTFDIDANGILHVSAKDKGTGKEQKIRIEASSGLTDADIERMRNEAAANADADKAETERIGKINAADSMIFQTEKQLKEYGDKLSAGNKTAVDNALADLKKAHESKDISQIDTAMEAINTAWQAASQEMYAATQGGAEGGQPGADGGNPFGGAGQPGGNGQQGQPHDNVTDVDYEEVDGQK</sequence>
<evidence type="ECO:0000256" key="12">
    <source>
        <dbReference type="SAM" id="MobiDB-lite"/>
    </source>
</evidence>
<evidence type="ECO:0000313" key="14">
    <source>
        <dbReference type="Proteomes" id="UP000515489"/>
    </source>
</evidence>
<feature type="compositionally biased region" description="Gly residues" evidence="12">
    <location>
        <begin position="606"/>
        <end position="631"/>
    </location>
</feature>
<feature type="region of interest" description="Disordered" evidence="12">
    <location>
        <begin position="602"/>
        <end position="651"/>
    </location>
</feature>
<dbReference type="NCBIfam" id="TIGR02350">
    <property type="entry name" value="prok_dnaK"/>
    <property type="match status" value="1"/>
</dbReference>
<dbReference type="Gene3D" id="3.90.640.10">
    <property type="entry name" value="Actin, Chain A, domain 4"/>
    <property type="match status" value="1"/>
</dbReference>
<evidence type="ECO:0000256" key="5">
    <source>
        <dbReference type="ARBA" id="ARBA00022741"/>
    </source>
</evidence>